<dbReference type="STRING" id="1454003.AW10_03932"/>
<comment type="caution">
    <text evidence="1">The sequence shown here is derived from an EMBL/GenBank/DDBJ whole genome shotgun (WGS) entry which is preliminary data.</text>
</comment>
<name>A0A011QEN2_9PROT</name>
<sequence>MSVRSDHARAHLMERFDRVIGRNVRERLRRQEKVRMKIGNIGLGYVGAVSLARLTHDGPASIYALRDFPGVERFRVEPLSTDPTTASLATAPGFARHSEEEIVRNFKARLGQAVDIGSVQVVDRRNESSGRLRYPISHVKSHTGEQKATHA</sequence>
<organism evidence="1 2">
    <name type="scientific">Candidatus Accumulibacter appositus</name>
    <dbReference type="NCBI Taxonomy" id="1454003"/>
    <lineage>
        <taxon>Bacteria</taxon>
        <taxon>Pseudomonadati</taxon>
        <taxon>Pseudomonadota</taxon>
        <taxon>Betaproteobacteria</taxon>
        <taxon>Candidatus Accumulibacter</taxon>
    </lineage>
</organism>
<evidence type="ECO:0000313" key="2">
    <source>
        <dbReference type="Proteomes" id="UP000021816"/>
    </source>
</evidence>
<dbReference type="EMBL" id="JEMX01000109">
    <property type="protein sequence ID" value="EXI77239.1"/>
    <property type="molecule type" value="Genomic_DNA"/>
</dbReference>
<reference evidence="1 2" key="1">
    <citation type="submission" date="2014-02" db="EMBL/GenBank/DDBJ databases">
        <title>Expanding our view of genomic diversity in Candidatus Accumulibacter clades.</title>
        <authorList>
            <person name="Skennerton C.T."/>
            <person name="Barr J.J."/>
            <person name="Slater F.R."/>
            <person name="Bond P.L."/>
            <person name="Tyson G.W."/>
        </authorList>
    </citation>
    <scope>NUCLEOTIDE SEQUENCE [LARGE SCALE GENOMIC DNA]</scope>
    <source>
        <strain evidence="2">BA-92</strain>
    </source>
</reference>
<protein>
    <submittedName>
        <fullName evidence="1">Uncharacterized protein</fullName>
    </submittedName>
</protein>
<gene>
    <name evidence="1" type="ORF">AW10_03932</name>
</gene>
<accession>A0A011QEN2</accession>
<dbReference type="AlphaFoldDB" id="A0A011QEN2"/>
<proteinExistence type="predicted"/>
<evidence type="ECO:0000313" key="1">
    <source>
        <dbReference type="EMBL" id="EXI77239.1"/>
    </source>
</evidence>
<dbReference type="Proteomes" id="UP000021816">
    <property type="component" value="Unassembled WGS sequence"/>
</dbReference>